<reference evidence="15 16" key="1">
    <citation type="journal article" date="2018" name="IMA Fungus">
        <title>IMA Genome-F 9: Draft genome sequence of Annulohypoxylon stygium, Aspergillus mulundensis, Berkeleyomyces basicola (syn. Thielaviopsis basicola), Ceratocystis smalleyi, two Cercospora beticola strains, Coleophoma cylindrospora, Fusarium fracticaudum, Phialophora cf. hyalina, and Morchella septimelata.</title>
        <authorList>
            <person name="Wingfield B.D."/>
            <person name="Bills G.F."/>
            <person name="Dong Y."/>
            <person name="Huang W."/>
            <person name="Nel W.J."/>
            <person name="Swalarsk-Parry B.S."/>
            <person name="Vaghefi N."/>
            <person name="Wilken P.M."/>
            <person name="An Z."/>
            <person name="de Beer Z.W."/>
            <person name="De Vos L."/>
            <person name="Chen L."/>
            <person name="Duong T.A."/>
            <person name="Gao Y."/>
            <person name="Hammerbacher A."/>
            <person name="Kikkert J.R."/>
            <person name="Li Y."/>
            <person name="Li H."/>
            <person name="Li K."/>
            <person name="Li Q."/>
            <person name="Liu X."/>
            <person name="Ma X."/>
            <person name="Naidoo K."/>
            <person name="Pethybridge S.J."/>
            <person name="Sun J."/>
            <person name="Steenkamp E.T."/>
            <person name="van der Nest M.A."/>
            <person name="van Wyk S."/>
            <person name="Wingfield M.J."/>
            <person name="Xiong C."/>
            <person name="Yue Q."/>
            <person name="Zhang X."/>
        </authorList>
    </citation>
    <scope>NUCLEOTIDE SEQUENCE [LARGE SCALE GENOMIC DNA]</scope>
    <source>
        <strain evidence="15 16">BP5796</strain>
    </source>
</reference>
<evidence type="ECO:0000313" key="16">
    <source>
        <dbReference type="Proteomes" id="UP000256328"/>
    </source>
</evidence>
<feature type="domain" description="Peptidase M1 membrane alanine aminopeptidase" evidence="12">
    <location>
        <begin position="253"/>
        <end position="469"/>
    </location>
</feature>
<evidence type="ECO:0000259" key="14">
    <source>
        <dbReference type="Pfam" id="PF17900"/>
    </source>
</evidence>
<dbReference type="InterPro" id="IPR034016">
    <property type="entry name" value="M1_APN-typ"/>
</dbReference>
<dbReference type="OrthoDB" id="10031169at2759"/>
<dbReference type="FunFam" id="1.10.390.10:FF:000001">
    <property type="entry name" value="Aminopeptidase"/>
    <property type="match status" value="1"/>
</dbReference>
<evidence type="ECO:0000256" key="1">
    <source>
        <dbReference type="ARBA" id="ARBA00010136"/>
    </source>
</evidence>
<dbReference type="Gene3D" id="1.25.50.20">
    <property type="match status" value="1"/>
</dbReference>
<comment type="similarity">
    <text evidence="1 11">Belongs to the peptidase M1 family.</text>
</comment>
<proteinExistence type="inferred from homology"/>
<protein>
    <recommendedName>
        <fullName evidence="11">Aminopeptidase</fullName>
        <ecNumber evidence="11">3.4.11.-</ecNumber>
    </recommendedName>
</protein>
<comment type="caution">
    <text evidence="15">The sequence shown here is derived from an EMBL/GenBank/DDBJ whole genome shotgun (WGS) entry which is preliminary data.</text>
</comment>
<dbReference type="Gene3D" id="1.10.390.10">
    <property type="entry name" value="Neutral Protease Domain 2"/>
    <property type="match status" value="1"/>
</dbReference>
<comment type="cofactor">
    <cofactor evidence="9 11">
        <name>Zn(2+)</name>
        <dbReference type="ChEBI" id="CHEBI:29105"/>
    </cofactor>
    <text evidence="9 11">Binds 1 zinc ion per subunit.</text>
</comment>
<evidence type="ECO:0000256" key="3">
    <source>
        <dbReference type="ARBA" id="ARBA00022670"/>
    </source>
</evidence>
<dbReference type="InterPro" id="IPR001930">
    <property type="entry name" value="Peptidase_M1"/>
</dbReference>
<dbReference type="PANTHER" id="PTHR11533">
    <property type="entry name" value="PROTEASE M1 ZINC METALLOPROTEASE"/>
    <property type="match status" value="1"/>
</dbReference>
<keyword evidence="6 9" id="KW-0862">Zinc</keyword>
<dbReference type="Pfam" id="PF01433">
    <property type="entry name" value="Peptidase_M1"/>
    <property type="match status" value="1"/>
</dbReference>
<keyword evidence="5 11" id="KW-0378">Hydrolase</keyword>
<evidence type="ECO:0000259" key="13">
    <source>
        <dbReference type="Pfam" id="PF11838"/>
    </source>
</evidence>
<keyword evidence="4 9" id="KW-0479">Metal-binding</keyword>
<dbReference type="PANTHER" id="PTHR11533:SF174">
    <property type="entry name" value="PUROMYCIN-SENSITIVE AMINOPEPTIDASE-RELATED"/>
    <property type="match status" value="1"/>
</dbReference>
<dbReference type="GO" id="GO:0016020">
    <property type="term" value="C:membrane"/>
    <property type="evidence" value="ECO:0007669"/>
    <property type="project" value="TreeGrafter"/>
</dbReference>
<sequence>MPVGLSSRRRGWGTKVSERELLPKNVRPVRYELCLEPDLEESFDFVGTVVIDLYVVQETSSITLHSLDLEILETDVFAVDGTTIDVKSLTFNKSKETVTVHLTKSIRAPAKLQLRHKFTGSLVDHHGAGFFRSPIQESGVVRWMASTQFEPTSARKTFPCFDEPALKARFDITLVAQRHLTCLSNMPVTKAHEIEAPSTGKKMKKVTFATTPPMSTYLACFAVGELNFIETNAFRIPVRVYAAKDKNIEHGRYSLDLAAKTLEHFEKTFDVPFPLPKMDLIAIPGGQGGMENWGLITFADYFLLLDPQNTAAQSWQRIASMVVHELAHQWFGNIVTMEFWDALWLNEGFATWAEIHAWQSLDPMWPTWQIFTVDQYQDALNMDSDLATHPIEVPVKRAGDITQIFDAISYNKGCAILRMLSDLLGESVFLKGVSLHLKRHSFGNARTTDLWDALSAVSGKDVQSMMEVWTRDPGYPVLQVVEDAANGSITIAQNRFFQAEKAQKGTELLYPLALKVRHENGISRKQLSSRKTQIKMPLGFYKVNADQSGFYRVAYSSERFLMLAQNARDDLLSAEDRIGLVSDALALAFNGSYQVTTSTLLALLERFDEETSFAVWKQVINVLSTILEAWSYESDQTITMLRAFKTRLVSKALARNGWEFGDGDKWVDQMLKARLFAAATNELISNEAAERMFKAYSNGDKSAINLNILEAVFARVLGNDPTQEKYDTILEGCQDVSDINRRQICLKSLGYAQTNALMSQTLELAIKPEIVTRGEMLQVIEPLTGHGVGKAKVWEWFKANIKPILQAGGGAPGSSGRVISLCTANLCSREQWQDVRDFFQHQNTEQYKTYLEISLNAIHGRAVWVERDRDEVHAWLMKNGYGA</sequence>
<feature type="site" description="Transition state stabilizer" evidence="10">
    <location>
        <position position="410"/>
    </location>
</feature>
<keyword evidence="2 11" id="KW-0031">Aminopeptidase</keyword>
<gene>
    <name evidence="15" type="ORF">BP5796_02800</name>
</gene>
<dbReference type="GO" id="GO:0005737">
    <property type="term" value="C:cytoplasm"/>
    <property type="evidence" value="ECO:0007669"/>
    <property type="project" value="TreeGrafter"/>
</dbReference>
<dbReference type="AlphaFoldDB" id="A0A3D8SZ94"/>
<feature type="active site" description="Proton acceptor" evidence="8">
    <location>
        <position position="325"/>
    </location>
</feature>
<dbReference type="SUPFAM" id="SSF63737">
    <property type="entry name" value="Leukotriene A4 hydrolase N-terminal domain"/>
    <property type="match status" value="1"/>
</dbReference>
<feature type="domain" description="Aminopeptidase N-like N-terminal" evidence="14">
    <location>
        <begin position="28"/>
        <end position="218"/>
    </location>
</feature>
<evidence type="ECO:0000259" key="12">
    <source>
        <dbReference type="Pfam" id="PF01433"/>
    </source>
</evidence>
<evidence type="ECO:0000256" key="2">
    <source>
        <dbReference type="ARBA" id="ARBA00022438"/>
    </source>
</evidence>
<evidence type="ECO:0000256" key="11">
    <source>
        <dbReference type="RuleBase" id="RU364040"/>
    </source>
</evidence>
<feature type="domain" description="ERAP1-like C-terminal" evidence="13">
    <location>
        <begin position="540"/>
        <end position="858"/>
    </location>
</feature>
<evidence type="ECO:0000256" key="10">
    <source>
        <dbReference type="PIRSR" id="PIRSR634016-4"/>
    </source>
</evidence>
<dbReference type="EMBL" id="PDLN01000003">
    <property type="protein sequence ID" value="RDW91635.1"/>
    <property type="molecule type" value="Genomic_DNA"/>
</dbReference>
<dbReference type="EC" id="3.4.11.-" evidence="11"/>
<dbReference type="GO" id="GO:0042277">
    <property type="term" value="F:peptide binding"/>
    <property type="evidence" value="ECO:0007669"/>
    <property type="project" value="TreeGrafter"/>
</dbReference>
<dbReference type="Gene3D" id="2.60.40.1910">
    <property type="match status" value="1"/>
</dbReference>
<dbReference type="GO" id="GO:0008270">
    <property type="term" value="F:zinc ion binding"/>
    <property type="evidence" value="ECO:0007669"/>
    <property type="project" value="UniProtKB-UniRule"/>
</dbReference>
<accession>A0A3D8SZ94</accession>
<dbReference type="FunFam" id="2.60.40.1730:FF:000002">
    <property type="entry name" value="Aminopeptidase"/>
    <property type="match status" value="1"/>
</dbReference>
<keyword evidence="3 11" id="KW-0645">Protease</keyword>
<evidence type="ECO:0000256" key="9">
    <source>
        <dbReference type="PIRSR" id="PIRSR634016-3"/>
    </source>
</evidence>
<dbReference type="GO" id="GO:0043171">
    <property type="term" value="P:peptide catabolic process"/>
    <property type="evidence" value="ECO:0007669"/>
    <property type="project" value="TreeGrafter"/>
</dbReference>
<dbReference type="Pfam" id="PF17900">
    <property type="entry name" value="Peptidase_M1_N"/>
    <property type="match status" value="1"/>
</dbReference>
<keyword evidence="7 11" id="KW-0482">Metalloprotease</keyword>
<evidence type="ECO:0000256" key="5">
    <source>
        <dbReference type="ARBA" id="ARBA00022801"/>
    </source>
</evidence>
<dbReference type="Gene3D" id="2.60.40.1730">
    <property type="entry name" value="tricorn interacting facor f3 domain"/>
    <property type="match status" value="1"/>
</dbReference>
<dbReference type="InterPro" id="IPR045357">
    <property type="entry name" value="Aminopeptidase_N-like_N"/>
</dbReference>
<feature type="binding site" evidence="9">
    <location>
        <position position="324"/>
    </location>
    <ligand>
        <name>Zn(2+)</name>
        <dbReference type="ChEBI" id="CHEBI:29105"/>
        <note>catalytic</note>
    </ligand>
</feature>
<dbReference type="Proteomes" id="UP000256328">
    <property type="component" value="Unassembled WGS sequence"/>
</dbReference>
<evidence type="ECO:0000313" key="15">
    <source>
        <dbReference type="EMBL" id="RDW91635.1"/>
    </source>
</evidence>
<dbReference type="InterPro" id="IPR027268">
    <property type="entry name" value="Peptidase_M4/M1_CTD_sf"/>
</dbReference>
<evidence type="ECO:0000256" key="8">
    <source>
        <dbReference type="PIRSR" id="PIRSR634016-1"/>
    </source>
</evidence>
<dbReference type="InterPro" id="IPR024571">
    <property type="entry name" value="ERAP1-like_C_dom"/>
</dbReference>
<name>A0A3D8SZ94_9HELO</name>
<dbReference type="Pfam" id="PF11838">
    <property type="entry name" value="ERAP1_C"/>
    <property type="match status" value="1"/>
</dbReference>
<dbReference type="InterPro" id="IPR050344">
    <property type="entry name" value="Peptidase_M1_aminopeptidases"/>
</dbReference>
<dbReference type="InterPro" id="IPR042097">
    <property type="entry name" value="Aminopeptidase_N-like_N_sf"/>
</dbReference>
<evidence type="ECO:0000256" key="6">
    <source>
        <dbReference type="ARBA" id="ARBA00022833"/>
    </source>
</evidence>
<feature type="binding site" evidence="9">
    <location>
        <position position="328"/>
    </location>
    <ligand>
        <name>Zn(2+)</name>
        <dbReference type="ChEBI" id="CHEBI:29105"/>
        <note>catalytic</note>
    </ligand>
</feature>
<dbReference type="CDD" id="cd09601">
    <property type="entry name" value="M1_APN-Q_like"/>
    <property type="match status" value="1"/>
</dbReference>
<organism evidence="15 16">
    <name type="scientific">Coleophoma crateriformis</name>
    <dbReference type="NCBI Taxonomy" id="565419"/>
    <lineage>
        <taxon>Eukaryota</taxon>
        <taxon>Fungi</taxon>
        <taxon>Dikarya</taxon>
        <taxon>Ascomycota</taxon>
        <taxon>Pezizomycotina</taxon>
        <taxon>Leotiomycetes</taxon>
        <taxon>Helotiales</taxon>
        <taxon>Dermateaceae</taxon>
        <taxon>Coleophoma</taxon>
    </lineage>
</organism>
<keyword evidence="16" id="KW-1185">Reference proteome</keyword>
<evidence type="ECO:0000256" key="4">
    <source>
        <dbReference type="ARBA" id="ARBA00022723"/>
    </source>
</evidence>
<dbReference type="GO" id="GO:0006508">
    <property type="term" value="P:proteolysis"/>
    <property type="evidence" value="ECO:0007669"/>
    <property type="project" value="UniProtKB-KW"/>
</dbReference>
<dbReference type="InterPro" id="IPR014782">
    <property type="entry name" value="Peptidase_M1_dom"/>
</dbReference>
<evidence type="ECO:0000256" key="7">
    <source>
        <dbReference type="ARBA" id="ARBA00023049"/>
    </source>
</evidence>
<dbReference type="PRINTS" id="PR00756">
    <property type="entry name" value="ALADIPTASE"/>
</dbReference>
<dbReference type="SUPFAM" id="SSF55486">
    <property type="entry name" value="Metalloproteases ('zincins'), catalytic domain"/>
    <property type="match status" value="1"/>
</dbReference>
<feature type="binding site" evidence="9">
    <location>
        <position position="347"/>
    </location>
    <ligand>
        <name>Zn(2+)</name>
        <dbReference type="ChEBI" id="CHEBI:29105"/>
        <note>catalytic</note>
    </ligand>
</feature>
<dbReference type="GO" id="GO:0070006">
    <property type="term" value="F:metalloaminopeptidase activity"/>
    <property type="evidence" value="ECO:0007669"/>
    <property type="project" value="TreeGrafter"/>
</dbReference>